<organism evidence="1 2">
    <name type="scientific">Octopus vulgaris</name>
    <name type="common">Common octopus</name>
    <dbReference type="NCBI Taxonomy" id="6645"/>
    <lineage>
        <taxon>Eukaryota</taxon>
        <taxon>Metazoa</taxon>
        <taxon>Spiralia</taxon>
        <taxon>Lophotrochozoa</taxon>
        <taxon>Mollusca</taxon>
        <taxon>Cephalopoda</taxon>
        <taxon>Coleoidea</taxon>
        <taxon>Octopodiformes</taxon>
        <taxon>Octopoda</taxon>
        <taxon>Incirrata</taxon>
        <taxon>Octopodidae</taxon>
        <taxon>Octopus</taxon>
    </lineage>
</organism>
<dbReference type="AlphaFoldDB" id="A0AA36ASZ7"/>
<protein>
    <submittedName>
        <fullName evidence="1">Uncharacterized protein</fullName>
    </submittedName>
</protein>
<dbReference type="Proteomes" id="UP001162480">
    <property type="component" value="Chromosome 4"/>
</dbReference>
<reference evidence="1" key="1">
    <citation type="submission" date="2023-08" db="EMBL/GenBank/DDBJ databases">
        <authorList>
            <person name="Alioto T."/>
            <person name="Alioto T."/>
            <person name="Gomez Garrido J."/>
        </authorList>
    </citation>
    <scope>NUCLEOTIDE SEQUENCE</scope>
</reference>
<keyword evidence="2" id="KW-1185">Reference proteome</keyword>
<dbReference type="EMBL" id="OX597817">
    <property type="protein sequence ID" value="CAI9721750.1"/>
    <property type="molecule type" value="Genomic_DNA"/>
</dbReference>
<evidence type="ECO:0000313" key="1">
    <source>
        <dbReference type="EMBL" id="CAI9721750.1"/>
    </source>
</evidence>
<evidence type="ECO:0000313" key="2">
    <source>
        <dbReference type="Proteomes" id="UP001162480"/>
    </source>
</evidence>
<proteinExistence type="predicted"/>
<sequence length="84" mass="9335">MEMEMEVRWNNDERKSSVVSGKPIIDFDIYFRVENSSVAFVRRTSLINIAAATAAYDDDDDDHDEPIVVVVVVVVSTSAGVLTN</sequence>
<accession>A0AA36ASZ7</accession>
<name>A0AA36ASZ7_OCTVU</name>
<gene>
    <name evidence="1" type="ORF">OCTVUL_1B011957</name>
</gene>